<protein>
    <submittedName>
        <fullName evidence="6">3&amp;apos</fullName>
    </submittedName>
</protein>
<dbReference type="InterPro" id="IPR013520">
    <property type="entry name" value="Ribonucl_H"/>
</dbReference>
<dbReference type="SUPFAM" id="SSF53098">
    <property type="entry name" value="Ribonuclease H-like"/>
    <property type="match status" value="1"/>
</dbReference>
<evidence type="ECO:0000313" key="7">
    <source>
        <dbReference type="Proteomes" id="UP001162480"/>
    </source>
</evidence>
<dbReference type="EMBL" id="OX597827">
    <property type="protein sequence ID" value="CAI9732951.1"/>
    <property type="molecule type" value="Genomic_DNA"/>
</dbReference>
<dbReference type="CDD" id="cd06133">
    <property type="entry name" value="ERI-1_3'hExo_like"/>
    <property type="match status" value="1"/>
</dbReference>
<feature type="region of interest" description="Disordered" evidence="4">
    <location>
        <begin position="344"/>
        <end position="402"/>
    </location>
</feature>
<accession>A0AA36FBI3</accession>
<dbReference type="Proteomes" id="UP001162480">
    <property type="component" value="Chromosome 14"/>
</dbReference>
<dbReference type="InterPro" id="IPR036397">
    <property type="entry name" value="RNaseH_sf"/>
</dbReference>
<dbReference type="SMART" id="SM00479">
    <property type="entry name" value="EXOIII"/>
    <property type="match status" value="1"/>
</dbReference>
<feature type="region of interest" description="Disordered" evidence="4">
    <location>
        <begin position="1"/>
        <end position="57"/>
    </location>
</feature>
<evidence type="ECO:0000259" key="5">
    <source>
        <dbReference type="SMART" id="SM00479"/>
    </source>
</evidence>
<proteinExistence type="predicted"/>
<dbReference type="PANTHER" id="PTHR23044:SF61">
    <property type="entry name" value="3'-5' EXORIBONUCLEASE 1-RELATED"/>
    <property type="match status" value="1"/>
</dbReference>
<keyword evidence="3" id="KW-0269">Exonuclease</keyword>
<keyword evidence="1" id="KW-0540">Nuclease</keyword>
<sequence>MASASASSKPSTETNSVAPADKEESTASDKESEQDQSQNTESNENHQKSRSKQADSTFPEHVFKRLSRINGAINKMTKSELLKKVHDLQLDSRGNKGVLQKRLKMYYKKHRLRAVNSSLVKETGFEFLLVIDFEATCTPYNVNFKHEIIEFPIILIDVQQKKIVDKFHAYCKPTINPQLTKFCIELTGITQETVNNAQTFPLVMSQALQWLLSKGLLTSVSNSSHRRNKFAIVTDGPWDMGRFLYYQCQYSGVQFPRWARRWINIRRRYESFYSCKKVGGLKGMLEMMGMSFEGQLHCGLDDAYNIARIALRLMADGCCLKINEYLNAPIVDVSSSSSSTTAAAEGSTSVSAAQSNSEDSDSSDDNTNGKIKSVTVSARKTSAPTHSVDIDVAKEMSKLSVD</sequence>
<dbReference type="InterPro" id="IPR036361">
    <property type="entry name" value="SAP_dom_sf"/>
</dbReference>
<evidence type="ECO:0000313" key="6">
    <source>
        <dbReference type="EMBL" id="CAI9732951.1"/>
    </source>
</evidence>
<evidence type="ECO:0000256" key="2">
    <source>
        <dbReference type="ARBA" id="ARBA00022801"/>
    </source>
</evidence>
<keyword evidence="2" id="KW-0378">Hydrolase</keyword>
<gene>
    <name evidence="6" type="ORF">OCTVUL_1B026336</name>
</gene>
<reference evidence="6" key="1">
    <citation type="submission" date="2023-08" db="EMBL/GenBank/DDBJ databases">
        <authorList>
            <person name="Alioto T."/>
            <person name="Alioto T."/>
            <person name="Gomez Garrido J."/>
        </authorList>
    </citation>
    <scope>NUCLEOTIDE SEQUENCE</scope>
</reference>
<organism evidence="6 7">
    <name type="scientific">Octopus vulgaris</name>
    <name type="common">Common octopus</name>
    <dbReference type="NCBI Taxonomy" id="6645"/>
    <lineage>
        <taxon>Eukaryota</taxon>
        <taxon>Metazoa</taxon>
        <taxon>Spiralia</taxon>
        <taxon>Lophotrochozoa</taxon>
        <taxon>Mollusca</taxon>
        <taxon>Cephalopoda</taxon>
        <taxon>Coleoidea</taxon>
        <taxon>Octopodiformes</taxon>
        <taxon>Octopoda</taxon>
        <taxon>Incirrata</taxon>
        <taxon>Octopodidae</taxon>
        <taxon>Octopus</taxon>
    </lineage>
</organism>
<dbReference type="InterPro" id="IPR047201">
    <property type="entry name" value="ERI-1_3'hExo-like"/>
</dbReference>
<dbReference type="Gene3D" id="3.30.420.10">
    <property type="entry name" value="Ribonuclease H-like superfamily/Ribonuclease H"/>
    <property type="match status" value="1"/>
</dbReference>
<feature type="compositionally biased region" description="Basic and acidic residues" evidence="4">
    <location>
        <begin position="388"/>
        <end position="402"/>
    </location>
</feature>
<dbReference type="GO" id="GO:0003676">
    <property type="term" value="F:nucleic acid binding"/>
    <property type="evidence" value="ECO:0007669"/>
    <property type="project" value="InterPro"/>
</dbReference>
<name>A0AA36FBI3_OCTVU</name>
<dbReference type="GO" id="GO:0005730">
    <property type="term" value="C:nucleolus"/>
    <property type="evidence" value="ECO:0007669"/>
    <property type="project" value="TreeGrafter"/>
</dbReference>
<feature type="domain" description="Exonuclease" evidence="5">
    <location>
        <begin position="127"/>
        <end position="319"/>
    </location>
</feature>
<feature type="compositionally biased region" description="Polar residues" evidence="4">
    <location>
        <begin position="1"/>
        <end position="17"/>
    </location>
</feature>
<evidence type="ECO:0000256" key="4">
    <source>
        <dbReference type="SAM" id="MobiDB-lite"/>
    </source>
</evidence>
<keyword evidence="7" id="KW-1185">Reference proteome</keyword>
<dbReference type="InterPro" id="IPR051274">
    <property type="entry name" value="3-5_Exoribonuclease"/>
</dbReference>
<dbReference type="AlphaFoldDB" id="A0AA36FBI3"/>
<feature type="compositionally biased region" description="Polar residues" evidence="4">
    <location>
        <begin position="368"/>
        <end position="385"/>
    </location>
</feature>
<dbReference type="GO" id="GO:0005737">
    <property type="term" value="C:cytoplasm"/>
    <property type="evidence" value="ECO:0007669"/>
    <property type="project" value="TreeGrafter"/>
</dbReference>
<dbReference type="Gene3D" id="1.10.720.30">
    <property type="entry name" value="SAP domain"/>
    <property type="match status" value="1"/>
</dbReference>
<dbReference type="Pfam" id="PF00929">
    <property type="entry name" value="RNase_T"/>
    <property type="match status" value="1"/>
</dbReference>
<feature type="compositionally biased region" description="Basic and acidic residues" evidence="4">
    <location>
        <begin position="20"/>
        <end position="33"/>
    </location>
</feature>
<feature type="compositionally biased region" description="Low complexity" evidence="4">
    <location>
        <begin position="344"/>
        <end position="357"/>
    </location>
</feature>
<dbReference type="FunFam" id="3.30.420.10:FF:000034">
    <property type="entry name" value="3'-5' exoribonuclease 1"/>
    <property type="match status" value="1"/>
</dbReference>
<dbReference type="GO" id="GO:0000175">
    <property type="term" value="F:3'-5'-RNA exonuclease activity"/>
    <property type="evidence" value="ECO:0007669"/>
    <property type="project" value="InterPro"/>
</dbReference>
<dbReference type="InterPro" id="IPR012337">
    <property type="entry name" value="RNaseH-like_sf"/>
</dbReference>
<evidence type="ECO:0000256" key="1">
    <source>
        <dbReference type="ARBA" id="ARBA00022722"/>
    </source>
</evidence>
<evidence type="ECO:0000256" key="3">
    <source>
        <dbReference type="ARBA" id="ARBA00022839"/>
    </source>
</evidence>
<dbReference type="PANTHER" id="PTHR23044">
    <property type="entry name" value="3'-5' EXONUCLEASE ERI1-RELATED"/>
    <property type="match status" value="1"/>
</dbReference>